<reference evidence="1" key="2">
    <citation type="submission" date="2020-02" db="EMBL/GenBank/DDBJ databases">
        <authorList>
            <consortium name="NCBI Pathogen Detection Project"/>
        </authorList>
    </citation>
    <scope>NUCLEOTIDE SEQUENCE</scope>
    <source>
        <strain evidence="1">MA.CK_97/00002312</strain>
    </source>
</reference>
<comment type="caution">
    <text evidence="1">The sequence shown here is derived from an EMBL/GenBank/DDBJ whole genome shotgun (WGS) entry which is preliminary data.</text>
</comment>
<dbReference type="EMBL" id="DAAUQT010000024">
    <property type="protein sequence ID" value="HAF2502750.1"/>
    <property type="molecule type" value="Genomic_DNA"/>
</dbReference>
<sequence>MTEHIDKEKIYQFSMGYSFKSQHEWRDLKERCFFGIIVSQVLLHPEKIDELAEEFCTETGYERTQFDKLMSEINCEWNKLV</sequence>
<gene>
    <name evidence="1" type="ORF">G9F00_004640</name>
</gene>
<proteinExistence type="predicted"/>
<name>A0A744END5_SALER</name>
<organism evidence="1">
    <name type="scientific">Salmonella enterica</name>
    <name type="common">Salmonella choleraesuis</name>
    <dbReference type="NCBI Taxonomy" id="28901"/>
    <lineage>
        <taxon>Bacteria</taxon>
        <taxon>Pseudomonadati</taxon>
        <taxon>Pseudomonadota</taxon>
        <taxon>Gammaproteobacteria</taxon>
        <taxon>Enterobacterales</taxon>
        <taxon>Enterobacteriaceae</taxon>
        <taxon>Salmonella</taxon>
    </lineage>
</organism>
<accession>A0A744END5</accession>
<evidence type="ECO:0000313" key="1">
    <source>
        <dbReference type="EMBL" id="HAF2502750.1"/>
    </source>
</evidence>
<reference evidence="1" key="1">
    <citation type="journal article" date="2018" name="Genome Biol.">
        <title>SKESA: strategic k-mer extension for scrupulous assemblies.</title>
        <authorList>
            <person name="Souvorov A."/>
            <person name="Agarwala R."/>
            <person name="Lipman D.J."/>
        </authorList>
    </citation>
    <scope>NUCLEOTIDE SEQUENCE</scope>
    <source>
        <strain evidence="1">MA.CK_97/00002312</strain>
    </source>
</reference>
<dbReference type="AlphaFoldDB" id="A0A744END5"/>
<protein>
    <submittedName>
        <fullName evidence="1">Uncharacterized protein</fullName>
    </submittedName>
</protein>